<sequence>MLCCELGGPAGSSCGDGIGWPPLFGLWGSCSAYVSDEPITEAERTARGTSQEGPVLSRAAFRSVSSPHYCDGVCANQAVVIPVVDTPFGWREVPGGWHRGLGLAVPAPELGQKFTYLDVRFGG</sequence>
<dbReference type="EMBL" id="BONQ01000126">
    <property type="protein sequence ID" value="GIG49908.1"/>
    <property type="molecule type" value="Genomic_DNA"/>
</dbReference>
<proteinExistence type="predicted"/>
<accession>A0A919PWR8</accession>
<evidence type="ECO:0000313" key="1">
    <source>
        <dbReference type="EMBL" id="GIG49908.1"/>
    </source>
</evidence>
<organism evidence="1 2">
    <name type="scientific">Dactylosporangium siamense</name>
    <dbReference type="NCBI Taxonomy" id="685454"/>
    <lineage>
        <taxon>Bacteria</taxon>
        <taxon>Bacillati</taxon>
        <taxon>Actinomycetota</taxon>
        <taxon>Actinomycetes</taxon>
        <taxon>Micromonosporales</taxon>
        <taxon>Micromonosporaceae</taxon>
        <taxon>Dactylosporangium</taxon>
    </lineage>
</organism>
<gene>
    <name evidence="1" type="ORF">Dsi01nite_079490</name>
</gene>
<protein>
    <submittedName>
        <fullName evidence="1">Uncharacterized protein</fullName>
    </submittedName>
</protein>
<name>A0A919PWR8_9ACTN</name>
<reference evidence="1" key="1">
    <citation type="submission" date="2021-01" db="EMBL/GenBank/DDBJ databases">
        <title>Whole genome shotgun sequence of Dactylosporangium siamense NBRC 106093.</title>
        <authorList>
            <person name="Komaki H."/>
            <person name="Tamura T."/>
        </authorList>
    </citation>
    <scope>NUCLEOTIDE SEQUENCE</scope>
    <source>
        <strain evidence="1">NBRC 106093</strain>
    </source>
</reference>
<dbReference type="AlphaFoldDB" id="A0A919PWR8"/>
<evidence type="ECO:0000313" key="2">
    <source>
        <dbReference type="Proteomes" id="UP000660611"/>
    </source>
</evidence>
<comment type="caution">
    <text evidence="1">The sequence shown here is derived from an EMBL/GenBank/DDBJ whole genome shotgun (WGS) entry which is preliminary data.</text>
</comment>
<keyword evidence="2" id="KW-1185">Reference proteome</keyword>
<dbReference type="Proteomes" id="UP000660611">
    <property type="component" value="Unassembled WGS sequence"/>
</dbReference>